<dbReference type="Proteomes" id="UP000005959">
    <property type="component" value="Unassembled WGS sequence"/>
</dbReference>
<organism evidence="10 11">
    <name type="scientific">Hafnia alvei ATCC 51873</name>
    <dbReference type="NCBI Taxonomy" id="1002364"/>
    <lineage>
        <taxon>Bacteria</taxon>
        <taxon>Pseudomonadati</taxon>
        <taxon>Pseudomonadota</taxon>
        <taxon>Gammaproteobacteria</taxon>
        <taxon>Enterobacterales</taxon>
        <taxon>Hafniaceae</taxon>
        <taxon>Hafnia</taxon>
    </lineage>
</organism>
<comment type="cofactor">
    <cofactor evidence="8">
        <name>Mn(2+)</name>
        <dbReference type="ChEBI" id="CHEBI:29035"/>
    </cofactor>
</comment>
<dbReference type="InterPro" id="IPR004464">
    <property type="entry name" value="FBPase_class-2/SBPase"/>
</dbReference>
<comment type="caution">
    <text evidence="10">The sequence shown here is derived from an EMBL/GenBank/DDBJ whole genome shotgun (WGS) entry which is preliminary data.</text>
</comment>
<dbReference type="GO" id="GO:0030145">
    <property type="term" value="F:manganese ion binding"/>
    <property type="evidence" value="ECO:0007669"/>
    <property type="project" value="UniProtKB-ARBA"/>
</dbReference>
<dbReference type="Pfam" id="PF03320">
    <property type="entry name" value="FBPase_glpX"/>
    <property type="match status" value="1"/>
</dbReference>
<dbReference type="PATRIC" id="fig|1002364.3.peg.1815"/>
<sequence>MMQQLAYDMLRATEMAALAAWPLIGCGDKNQIDGAAVTAMRQSLNQAPMRGRIIIGEGEIDHAPMLFIDEELGLGVGPEVDIAVDPIEGTRMVSVGQHNALSVLACAPRGCLFHAPDMYMRKLVVRPEAKGAIDLTRSLEDNLRSVAAALNKPLQQLQVVILDKPRHQADIRQLNNLGVKVSILPDGDVAGSIMLCQTNSELDVMYTIGGAPEGVLSACAVKIMGGDMQGMLIDSLDAKGWSDLNQQTAQQERQRCQHMGVEVNHVYTLNQMVHTDEILFSATGVTKGDLTDGVRKIESKLQTQSLFLNGIDKTQRLINTLHER</sequence>
<dbReference type="FunFam" id="3.40.190.90:FF:000001">
    <property type="entry name" value="Fructose-1,6-bisphosphatase"/>
    <property type="match status" value="1"/>
</dbReference>
<feature type="binding site" evidence="8">
    <location>
        <position position="33"/>
    </location>
    <ligand>
        <name>Mn(2+)</name>
        <dbReference type="ChEBI" id="CHEBI:29035"/>
        <label>1</label>
    </ligand>
</feature>
<protein>
    <recommendedName>
        <fullName evidence="7">Fructose-1,6-bisphosphatase</fullName>
    </recommendedName>
</protein>
<name>G9Y634_HAFAL</name>
<proteinExistence type="inferred from homology"/>
<dbReference type="PANTHER" id="PTHR30447">
    <property type="entry name" value="FRUCTOSE-1,6-BISPHOSPHATASE CLASS 2"/>
    <property type="match status" value="1"/>
</dbReference>
<dbReference type="NCBIfam" id="TIGR00330">
    <property type="entry name" value="glpX"/>
    <property type="match status" value="1"/>
</dbReference>
<keyword evidence="6 7" id="KW-0119">Carbohydrate metabolism</keyword>
<dbReference type="GO" id="GO:0042132">
    <property type="term" value="F:fructose 1,6-bisphosphate 1-phosphatase activity"/>
    <property type="evidence" value="ECO:0007669"/>
    <property type="project" value="UniProtKB-EC"/>
</dbReference>
<keyword evidence="4" id="KW-0378">Hydrolase</keyword>
<dbReference type="CDD" id="cd01516">
    <property type="entry name" value="FBPase_glpX"/>
    <property type="match status" value="1"/>
</dbReference>
<dbReference type="GO" id="GO:0005829">
    <property type="term" value="C:cytosol"/>
    <property type="evidence" value="ECO:0007669"/>
    <property type="project" value="TreeGrafter"/>
</dbReference>
<dbReference type="PIRSF" id="PIRSF004532">
    <property type="entry name" value="GlpX"/>
    <property type="match status" value="1"/>
</dbReference>
<accession>G9Y634</accession>
<evidence type="ECO:0000256" key="2">
    <source>
        <dbReference type="ARBA" id="ARBA00008989"/>
    </source>
</evidence>
<comment type="catalytic activity">
    <reaction evidence="1">
        <text>beta-D-fructose 1,6-bisphosphate + H2O = beta-D-fructose 6-phosphate + phosphate</text>
        <dbReference type="Rhea" id="RHEA:11064"/>
        <dbReference type="ChEBI" id="CHEBI:15377"/>
        <dbReference type="ChEBI" id="CHEBI:32966"/>
        <dbReference type="ChEBI" id="CHEBI:43474"/>
        <dbReference type="ChEBI" id="CHEBI:57634"/>
        <dbReference type="EC" id="3.1.3.11"/>
    </reaction>
</comment>
<feature type="binding site" evidence="9">
    <location>
        <begin position="88"/>
        <end position="90"/>
    </location>
    <ligand>
        <name>substrate</name>
    </ligand>
</feature>
<feature type="binding site" evidence="8">
    <location>
        <position position="85"/>
    </location>
    <ligand>
        <name>Mn(2+)</name>
        <dbReference type="ChEBI" id="CHEBI:29035"/>
        <label>2</label>
    </ligand>
</feature>
<evidence type="ECO:0000256" key="6">
    <source>
        <dbReference type="ARBA" id="ARBA00023277"/>
    </source>
</evidence>
<dbReference type="AlphaFoldDB" id="G9Y634"/>
<comment type="similarity">
    <text evidence="2 7">Belongs to the FBPase class 2 family.</text>
</comment>
<feature type="binding site" evidence="8">
    <location>
        <position position="213"/>
    </location>
    <ligand>
        <name>Mn(2+)</name>
        <dbReference type="ChEBI" id="CHEBI:29035"/>
        <label>2</label>
    </ligand>
</feature>
<dbReference type="SUPFAM" id="SSF56655">
    <property type="entry name" value="Carbohydrate phosphatase"/>
    <property type="match status" value="1"/>
</dbReference>
<dbReference type="GO" id="GO:0006094">
    <property type="term" value="P:gluconeogenesis"/>
    <property type="evidence" value="ECO:0007669"/>
    <property type="project" value="InterPro"/>
</dbReference>
<evidence type="ECO:0000256" key="4">
    <source>
        <dbReference type="ARBA" id="ARBA00022801"/>
    </source>
</evidence>
<feature type="binding site" evidence="8">
    <location>
        <position position="57"/>
    </location>
    <ligand>
        <name>Mn(2+)</name>
        <dbReference type="ChEBI" id="CHEBI:29035"/>
        <label>1</label>
    </ligand>
</feature>
<evidence type="ECO:0000256" key="5">
    <source>
        <dbReference type="ARBA" id="ARBA00023211"/>
    </source>
</evidence>
<keyword evidence="3 8" id="KW-0479">Metal-binding</keyword>
<evidence type="ECO:0000256" key="3">
    <source>
        <dbReference type="ARBA" id="ARBA00022723"/>
    </source>
</evidence>
<feature type="binding site" evidence="8">
    <location>
        <position position="88"/>
    </location>
    <ligand>
        <name>Mn(2+)</name>
        <dbReference type="ChEBI" id="CHEBI:29035"/>
        <label>2</label>
    </ligand>
</feature>
<feature type="binding site" evidence="9">
    <location>
        <position position="210"/>
    </location>
    <ligand>
        <name>substrate</name>
    </ligand>
</feature>
<keyword evidence="5 8" id="KW-0464">Manganese</keyword>
<evidence type="ECO:0000256" key="7">
    <source>
        <dbReference type="PIRNR" id="PIRNR004532"/>
    </source>
</evidence>
<feature type="binding site" evidence="9">
    <location>
        <begin position="164"/>
        <end position="166"/>
    </location>
    <ligand>
        <name>substrate</name>
    </ligand>
</feature>
<dbReference type="PANTHER" id="PTHR30447:SF0">
    <property type="entry name" value="FRUCTOSE-1,6-BISPHOSPHATASE 1 CLASS 2-RELATED"/>
    <property type="match status" value="1"/>
</dbReference>
<evidence type="ECO:0000313" key="10">
    <source>
        <dbReference type="EMBL" id="EHM43168.1"/>
    </source>
</evidence>
<dbReference type="HOGENOM" id="CLU_054938_0_0_6"/>
<dbReference type="GO" id="GO:0030388">
    <property type="term" value="P:fructose 1,6-bisphosphate metabolic process"/>
    <property type="evidence" value="ECO:0007669"/>
    <property type="project" value="TreeGrafter"/>
</dbReference>
<dbReference type="Gene3D" id="3.40.190.90">
    <property type="match status" value="1"/>
</dbReference>
<evidence type="ECO:0000256" key="1">
    <source>
        <dbReference type="ARBA" id="ARBA00001273"/>
    </source>
</evidence>
<evidence type="ECO:0000256" key="8">
    <source>
        <dbReference type="PIRSR" id="PIRSR004532-1"/>
    </source>
</evidence>
<dbReference type="EMBL" id="AGCI01000044">
    <property type="protein sequence ID" value="EHM43168.1"/>
    <property type="molecule type" value="Genomic_DNA"/>
</dbReference>
<evidence type="ECO:0000256" key="9">
    <source>
        <dbReference type="PIRSR" id="PIRSR004532-2"/>
    </source>
</evidence>
<dbReference type="Gene3D" id="3.30.540.10">
    <property type="entry name" value="Fructose-1,6-Bisphosphatase, subunit A, domain 1"/>
    <property type="match status" value="1"/>
</dbReference>
<feature type="binding site" evidence="9">
    <location>
        <position position="119"/>
    </location>
    <ligand>
        <name>substrate</name>
    </ligand>
</feature>
<gene>
    <name evidence="10" type="ORF">HMPREF0454_01997</name>
</gene>
<dbReference type="GO" id="GO:0006071">
    <property type="term" value="P:glycerol metabolic process"/>
    <property type="evidence" value="ECO:0007669"/>
    <property type="project" value="InterPro"/>
</dbReference>
<evidence type="ECO:0000313" key="11">
    <source>
        <dbReference type="Proteomes" id="UP000005959"/>
    </source>
</evidence>
<feature type="binding site" evidence="9">
    <location>
        <begin position="186"/>
        <end position="188"/>
    </location>
    <ligand>
        <name>substrate</name>
    </ligand>
</feature>
<reference evidence="10 11" key="1">
    <citation type="submission" date="2011-08" db="EMBL/GenBank/DDBJ databases">
        <authorList>
            <person name="Weinstock G."/>
            <person name="Sodergren E."/>
            <person name="Clifton S."/>
            <person name="Fulton L."/>
            <person name="Fulton B."/>
            <person name="Courtney L."/>
            <person name="Fronick C."/>
            <person name="Harrison M."/>
            <person name="Strong C."/>
            <person name="Farmer C."/>
            <person name="Delahaunty K."/>
            <person name="Markovic C."/>
            <person name="Hall O."/>
            <person name="Minx P."/>
            <person name="Tomlinson C."/>
            <person name="Mitreva M."/>
            <person name="Hou S."/>
            <person name="Chen J."/>
            <person name="Wollam A."/>
            <person name="Pepin K.H."/>
            <person name="Johnson M."/>
            <person name="Bhonagiri V."/>
            <person name="Zhang X."/>
            <person name="Suruliraj S."/>
            <person name="Warren W."/>
            <person name="Chinwalla A."/>
            <person name="Mardis E.R."/>
            <person name="Wilson R.K."/>
        </authorList>
    </citation>
    <scope>NUCLEOTIDE SEQUENCE [LARGE SCALE GENOMIC DNA]</scope>
    <source>
        <strain evidence="10 11">ATCC 51873</strain>
    </source>
</reference>